<feature type="binding site" evidence="3">
    <location>
        <position position="279"/>
    </location>
    <ligand>
        <name>substrate</name>
    </ligand>
</feature>
<keyword evidence="6" id="KW-1185">Reference proteome</keyword>
<organism evidence="5 6">
    <name type="scientific">Cohnella faecalis</name>
    <dbReference type="NCBI Taxonomy" id="2315694"/>
    <lineage>
        <taxon>Bacteria</taxon>
        <taxon>Bacillati</taxon>
        <taxon>Bacillota</taxon>
        <taxon>Bacilli</taxon>
        <taxon>Bacillales</taxon>
        <taxon>Paenibacillaceae</taxon>
        <taxon>Cohnella</taxon>
    </lineage>
</organism>
<dbReference type="Proteomes" id="UP000266340">
    <property type="component" value="Unassembled WGS sequence"/>
</dbReference>
<feature type="active site" description="Proton acceptor" evidence="2">
    <location>
        <position position="17"/>
    </location>
</feature>
<comment type="caution">
    <text evidence="5">The sequence shown here is derived from an EMBL/GenBank/DDBJ whole genome shotgun (WGS) entry which is preliminary data.</text>
</comment>
<protein>
    <submittedName>
        <fullName evidence="5">UDP-2,4-diacetamido-2,4, 6-trideoxy-beta-L-altropyranose hydrolase</fullName>
        <ecNumber evidence="5">3.6.1.57</ecNumber>
    </submittedName>
</protein>
<accession>A0A398CSY6</accession>
<evidence type="ECO:0000313" key="6">
    <source>
        <dbReference type="Proteomes" id="UP000266340"/>
    </source>
</evidence>
<evidence type="ECO:0000256" key="3">
    <source>
        <dbReference type="PIRSR" id="PIRSR620023-2"/>
    </source>
</evidence>
<dbReference type="Gene3D" id="3.40.50.11190">
    <property type="match status" value="1"/>
</dbReference>
<evidence type="ECO:0000313" key="5">
    <source>
        <dbReference type="EMBL" id="RIE02074.1"/>
    </source>
</evidence>
<proteinExistence type="predicted"/>
<evidence type="ECO:0000256" key="2">
    <source>
        <dbReference type="PIRSR" id="PIRSR620023-1"/>
    </source>
</evidence>
<dbReference type="PANTHER" id="PTHR21015:SF22">
    <property type="entry name" value="GLYCOSYLTRANSFERASE"/>
    <property type="match status" value="1"/>
</dbReference>
<dbReference type="InterPro" id="IPR020023">
    <property type="entry name" value="PseG"/>
</dbReference>
<name>A0A398CSY6_9BACL</name>
<keyword evidence="1" id="KW-0472">Membrane</keyword>
<dbReference type="OrthoDB" id="9805604at2"/>
<dbReference type="GO" id="GO:0016787">
    <property type="term" value="F:hydrolase activity"/>
    <property type="evidence" value="ECO:0007669"/>
    <property type="project" value="UniProtKB-KW"/>
</dbReference>
<evidence type="ECO:0000256" key="1">
    <source>
        <dbReference type="ARBA" id="ARBA00023136"/>
    </source>
</evidence>
<feature type="domain" description="Glycosyl transferase family 28 C-terminal" evidence="4">
    <location>
        <begin position="197"/>
        <end position="312"/>
    </location>
</feature>
<dbReference type="EC" id="3.6.1.57" evidence="5"/>
<dbReference type="GO" id="GO:0016758">
    <property type="term" value="F:hexosyltransferase activity"/>
    <property type="evidence" value="ECO:0007669"/>
    <property type="project" value="InterPro"/>
</dbReference>
<dbReference type="NCBIfam" id="TIGR03590">
    <property type="entry name" value="PseG"/>
    <property type="match status" value="1"/>
</dbReference>
<feature type="binding site" evidence="3">
    <location>
        <position position="176"/>
    </location>
    <ligand>
        <name>substrate</name>
    </ligand>
</feature>
<dbReference type="AlphaFoldDB" id="A0A398CSY6"/>
<dbReference type="Gene3D" id="3.40.50.2000">
    <property type="entry name" value="Glycogen Phosphorylase B"/>
    <property type="match status" value="1"/>
</dbReference>
<dbReference type="SUPFAM" id="SSF53756">
    <property type="entry name" value="UDP-Glycosyltransferase/glycogen phosphorylase"/>
    <property type="match status" value="1"/>
</dbReference>
<gene>
    <name evidence="5" type="primary">pseG</name>
    <name evidence="5" type="ORF">D3H35_15025</name>
</gene>
<dbReference type="PANTHER" id="PTHR21015">
    <property type="entry name" value="UDP-N-ACETYLGLUCOSAMINE--N-ACETYLMURAMYL-(PENTAPEPTIDE) PYROPHOSPHORYL-UNDECAPRENOL N-ACETYLGLUCOSAMINE TRANSFERASE 1"/>
    <property type="match status" value="1"/>
</dbReference>
<reference evidence="5 6" key="1">
    <citation type="submission" date="2018-09" db="EMBL/GenBank/DDBJ databases">
        <title>Cohnella cavernae sp. nov., isolated from a karst cave.</title>
        <authorList>
            <person name="Zhu H."/>
        </authorList>
    </citation>
    <scope>NUCLEOTIDE SEQUENCE [LARGE SCALE GENOMIC DNA]</scope>
    <source>
        <strain evidence="5 6">K2E09-144</strain>
    </source>
</reference>
<keyword evidence="5" id="KW-0378">Hydrolase</keyword>
<dbReference type="Pfam" id="PF04101">
    <property type="entry name" value="Glyco_tran_28_C"/>
    <property type="match status" value="1"/>
</dbReference>
<dbReference type="RefSeq" id="WP_119150114.1">
    <property type="nucleotide sequence ID" value="NZ_JBHSOV010000009.1"/>
</dbReference>
<sequence length="365" mass="40735">MQVVIRTDASVRIGIGHVMRCLTLAASLRKNGAFVQFVCREHPGHLCDYIQHQGFAVQRLDAVQRSEIDESSQQGYESWLGDSWSRDADQTSDIMSRNRSSVDWLIVDHYAIDSRWEERTRKLANRTMVIDDLANRVHSCDVLLDQNLYANMEGRYRSLIPESCLQLLGPRYALLREEFQNARKNARTRSGSVRRILVFFGGSDPTNETEKALKAIKRLQQSDILVDVVVGGSNNRRQHIEALCSQMANVHFHCQIDYMSELMAKADLAIGAGGSATWERCYLGLPALVVTTAANQVEVTEAVSRAGALIYLGHFEQVSAQTIFDALLVLLSRLEEVSGMSRKALELMPAAESGGAEYVAGLLMK</sequence>
<evidence type="ECO:0000259" key="4">
    <source>
        <dbReference type="Pfam" id="PF04101"/>
    </source>
</evidence>
<dbReference type="EMBL" id="QXJM01000039">
    <property type="protein sequence ID" value="RIE02074.1"/>
    <property type="molecule type" value="Genomic_DNA"/>
</dbReference>
<dbReference type="InterPro" id="IPR007235">
    <property type="entry name" value="Glyco_trans_28_C"/>
</dbReference>